<evidence type="ECO:0000313" key="1">
    <source>
        <dbReference type="Proteomes" id="UP000085678"/>
    </source>
</evidence>
<dbReference type="InParanoid" id="A0A1S3IET5"/>
<organism evidence="1 2">
    <name type="scientific">Lingula anatina</name>
    <name type="common">Brachiopod</name>
    <name type="synonym">Lingula unguis</name>
    <dbReference type="NCBI Taxonomy" id="7574"/>
    <lineage>
        <taxon>Eukaryota</taxon>
        <taxon>Metazoa</taxon>
        <taxon>Spiralia</taxon>
        <taxon>Lophotrochozoa</taxon>
        <taxon>Brachiopoda</taxon>
        <taxon>Linguliformea</taxon>
        <taxon>Lingulata</taxon>
        <taxon>Lingulida</taxon>
        <taxon>Linguloidea</taxon>
        <taxon>Lingulidae</taxon>
        <taxon>Lingula</taxon>
    </lineage>
</organism>
<dbReference type="PROSITE" id="PS51257">
    <property type="entry name" value="PROKAR_LIPOPROTEIN"/>
    <property type="match status" value="1"/>
</dbReference>
<sequence>MMEKLTINPIVLLGVVFACAALVNCVTNKADKYKPRYFGADDPETNKVRKEAARMWMAENQNRGCPAIIKKITKECKGRVPTISKPSLDRQECEKNLEHMFDNRRCLKDTSKIYFLRECQDEIEKLLQDAHQMHVEEQRRCHEMAEL</sequence>
<dbReference type="Proteomes" id="UP000085678">
    <property type="component" value="Unplaced"/>
</dbReference>
<gene>
    <name evidence="2" type="primary">LOC106163659</name>
</gene>
<dbReference type="RefSeq" id="XP_013396775.1">
    <property type="nucleotide sequence ID" value="XM_013541321.1"/>
</dbReference>
<protein>
    <submittedName>
        <fullName evidence="2">Uncharacterized protein LOC106163659</fullName>
    </submittedName>
</protein>
<dbReference type="KEGG" id="lak:106163659"/>
<evidence type="ECO:0000313" key="2">
    <source>
        <dbReference type="RefSeq" id="XP_013396775.1"/>
    </source>
</evidence>
<dbReference type="GeneID" id="106163659"/>
<proteinExistence type="predicted"/>
<keyword evidence="1" id="KW-1185">Reference proteome</keyword>
<reference evidence="2" key="1">
    <citation type="submission" date="2025-08" db="UniProtKB">
        <authorList>
            <consortium name="RefSeq"/>
        </authorList>
    </citation>
    <scope>IDENTIFICATION</scope>
    <source>
        <tissue evidence="2">Gonads</tissue>
    </source>
</reference>
<accession>A0A1S3IET5</accession>
<name>A0A1S3IET5_LINAN</name>
<dbReference type="AlphaFoldDB" id="A0A1S3IET5"/>